<evidence type="ECO:0000259" key="12">
    <source>
        <dbReference type="PROSITE" id="PS50885"/>
    </source>
</evidence>
<dbReference type="AlphaFoldDB" id="A0A4Z0MTT4"/>
<dbReference type="InterPro" id="IPR004358">
    <property type="entry name" value="Sig_transdc_His_kin-like_C"/>
</dbReference>
<comment type="caution">
    <text evidence="13">The sequence shown here is derived from an EMBL/GenBank/DDBJ whole genome shotgun (WGS) entry which is preliminary data.</text>
</comment>
<dbReference type="Gene3D" id="6.10.340.10">
    <property type="match status" value="1"/>
</dbReference>
<keyword evidence="6" id="KW-0812">Transmembrane</keyword>
<dbReference type="PRINTS" id="PR00344">
    <property type="entry name" value="BCTRLSENSOR"/>
</dbReference>
<dbReference type="InterPro" id="IPR036097">
    <property type="entry name" value="HisK_dim/P_sf"/>
</dbReference>
<dbReference type="RefSeq" id="WP_135529243.1">
    <property type="nucleotide sequence ID" value="NZ_SRKZ01000001.1"/>
</dbReference>
<evidence type="ECO:0000313" key="13">
    <source>
        <dbReference type="EMBL" id="TGD83091.1"/>
    </source>
</evidence>
<dbReference type="Proteomes" id="UP000298284">
    <property type="component" value="Unassembled WGS sequence"/>
</dbReference>
<dbReference type="Pfam" id="PF00672">
    <property type="entry name" value="HAMP"/>
    <property type="match status" value="1"/>
</dbReference>
<dbReference type="FunFam" id="1.10.287.130:FF:000001">
    <property type="entry name" value="Two-component sensor histidine kinase"/>
    <property type="match status" value="1"/>
</dbReference>
<dbReference type="PANTHER" id="PTHR45436">
    <property type="entry name" value="SENSOR HISTIDINE KINASE YKOH"/>
    <property type="match status" value="1"/>
</dbReference>
<organism evidence="13 14">
    <name type="scientific">Hymenobacter wooponensis</name>
    <dbReference type="NCBI Taxonomy" id="1525360"/>
    <lineage>
        <taxon>Bacteria</taxon>
        <taxon>Pseudomonadati</taxon>
        <taxon>Bacteroidota</taxon>
        <taxon>Cytophagia</taxon>
        <taxon>Cytophagales</taxon>
        <taxon>Hymenobacteraceae</taxon>
        <taxon>Hymenobacter</taxon>
    </lineage>
</organism>
<feature type="domain" description="HAMP" evidence="12">
    <location>
        <begin position="175"/>
        <end position="228"/>
    </location>
</feature>
<accession>A0A4Z0MTT4</accession>
<evidence type="ECO:0000256" key="1">
    <source>
        <dbReference type="ARBA" id="ARBA00000085"/>
    </source>
</evidence>
<dbReference type="InterPro" id="IPR003594">
    <property type="entry name" value="HATPase_dom"/>
</dbReference>
<evidence type="ECO:0000259" key="11">
    <source>
        <dbReference type="PROSITE" id="PS50109"/>
    </source>
</evidence>
<dbReference type="Pfam" id="PF00512">
    <property type="entry name" value="HisKA"/>
    <property type="match status" value="1"/>
</dbReference>
<dbReference type="Gene3D" id="3.30.565.10">
    <property type="entry name" value="Histidine kinase-like ATPase, C-terminal domain"/>
    <property type="match status" value="1"/>
</dbReference>
<dbReference type="EC" id="2.7.13.3" evidence="3"/>
<comment type="subcellular location">
    <subcellularLocation>
        <location evidence="2">Membrane</location>
        <topology evidence="2">Multi-pass membrane protein</topology>
    </subcellularLocation>
</comment>
<dbReference type="Gene3D" id="1.10.287.130">
    <property type="match status" value="1"/>
</dbReference>
<gene>
    <name evidence="13" type="ORF">EU557_04745</name>
</gene>
<keyword evidence="4" id="KW-0597">Phosphoprotein</keyword>
<dbReference type="OrthoDB" id="594725at2"/>
<dbReference type="EMBL" id="SRKZ01000001">
    <property type="protein sequence ID" value="TGD83091.1"/>
    <property type="molecule type" value="Genomic_DNA"/>
</dbReference>
<dbReference type="InterPro" id="IPR005467">
    <property type="entry name" value="His_kinase_dom"/>
</dbReference>
<comment type="catalytic activity">
    <reaction evidence="1">
        <text>ATP + protein L-histidine = ADP + protein N-phospho-L-histidine.</text>
        <dbReference type="EC" id="2.7.13.3"/>
    </reaction>
</comment>
<dbReference type="SMART" id="SM00388">
    <property type="entry name" value="HisKA"/>
    <property type="match status" value="1"/>
</dbReference>
<evidence type="ECO:0000256" key="6">
    <source>
        <dbReference type="ARBA" id="ARBA00022692"/>
    </source>
</evidence>
<evidence type="ECO:0000256" key="2">
    <source>
        <dbReference type="ARBA" id="ARBA00004141"/>
    </source>
</evidence>
<keyword evidence="14" id="KW-1185">Reference proteome</keyword>
<dbReference type="InterPro" id="IPR003660">
    <property type="entry name" value="HAMP_dom"/>
</dbReference>
<dbReference type="SMART" id="SM00387">
    <property type="entry name" value="HATPase_c"/>
    <property type="match status" value="1"/>
</dbReference>
<evidence type="ECO:0000256" key="4">
    <source>
        <dbReference type="ARBA" id="ARBA00022553"/>
    </source>
</evidence>
<keyword evidence="9" id="KW-0902">Two-component regulatory system</keyword>
<reference evidence="13 14" key="1">
    <citation type="submission" date="2019-04" db="EMBL/GenBank/DDBJ databases">
        <authorList>
            <person name="Feng G."/>
            <person name="Zhang J."/>
            <person name="Zhu H."/>
        </authorList>
    </citation>
    <scope>NUCLEOTIDE SEQUENCE [LARGE SCALE GENOMIC DNA]</scope>
    <source>
        <strain evidence="13 14">JCM 19491</strain>
    </source>
</reference>
<dbReference type="SUPFAM" id="SSF158472">
    <property type="entry name" value="HAMP domain-like"/>
    <property type="match status" value="1"/>
</dbReference>
<dbReference type="SUPFAM" id="SSF47384">
    <property type="entry name" value="Homodimeric domain of signal transducing histidine kinase"/>
    <property type="match status" value="1"/>
</dbReference>
<dbReference type="SMART" id="SM00304">
    <property type="entry name" value="HAMP"/>
    <property type="match status" value="1"/>
</dbReference>
<dbReference type="GO" id="GO:0005886">
    <property type="term" value="C:plasma membrane"/>
    <property type="evidence" value="ECO:0007669"/>
    <property type="project" value="TreeGrafter"/>
</dbReference>
<evidence type="ECO:0000256" key="10">
    <source>
        <dbReference type="ARBA" id="ARBA00023136"/>
    </source>
</evidence>
<name>A0A4Z0MTT4_9BACT</name>
<evidence type="ECO:0000256" key="9">
    <source>
        <dbReference type="ARBA" id="ARBA00023012"/>
    </source>
</evidence>
<dbReference type="InterPro" id="IPR036890">
    <property type="entry name" value="HATPase_C_sf"/>
</dbReference>
<dbReference type="PROSITE" id="PS50109">
    <property type="entry name" value="HIS_KIN"/>
    <property type="match status" value="1"/>
</dbReference>
<proteinExistence type="predicted"/>
<evidence type="ECO:0000256" key="7">
    <source>
        <dbReference type="ARBA" id="ARBA00022777"/>
    </source>
</evidence>
<dbReference type="CDD" id="cd00082">
    <property type="entry name" value="HisKA"/>
    <property type="match status" value="1"/>
</dbReference>
<evidence type="ECO:0000313" key="14">
    <source>
        <dbReference type="Proteomes" id="UP000298284"/>
    </source>
</evidence>
<dbReference type="InterPro" id="IPR050428">
    <property type="entry name" value="TCS_sensor_his_kinase"/>
</dbReference>
<keyword evidence="7" id="KW-0418">Kinase</keyword>
<dbReference type="CDD" id="cd06225">
    <property type="entry name" value="HAMP"/>
    <property type="match status" value="1"/>
</dbReference>
<dbReference type="Pfam" id="PF02518">
    <property type="entry name" value="HATPase_c"/>
    <property type="match status" value="1"/>
</dbReference>
<dbReference type="SUPFAM" id="SSF55874">
    <property type="entry name" value="ATPase domain of HSP90 chaperone/DNA topoisomerase II/histidine kinase"/>
    <property type="match status" value="1"/>
</dbReference>
<keyword evidence="5" id="KW-0808">Transferase</keyword>
<feature type="domain" description="Histidine kinase" evidence="11">
    <location>
        <begin position="236"/>
        <end position="454"/>
    </location>
</feature>
<evidence type="ECO:0000256" key="8">
    <source>
        <dbReference type="ARBA" id="ARBA00022989"/>
    </source>
</evidence>
<dbReference type="PANTHER" id="PTHR45436:SF15">
    <property type="entry name" value="SENSOR HISTIDINE KINASE CUSS"/>
    <property type="match status" value="1"/>
</dbReference>
<dbReference type="PROSITE" id="PS50885">
    <property type="entry name" value="HAMP"/>
    <property type="match status" value="1"/>
</dbReference>
<keyword evidence="10" id="KW-0472">Membrane</keyword>
<evidence type="ECO:0000256" key="3">
    <source>
        <dbReference type="ARBA" id="ARBA00012438"/>
    </source>
</evidence>
<dbReference type="GO" id="GO:0000155">
    <property type="term" value="F:phosphorelay sensor kinase activity"/>
    <property type="evidence" value="ECO:0007669"/>
    <property type="project" value="InterPro"/>
</dbReference>
<dbReference type="InterPro" id="IPR003661">
    <property type="entry name" value="HisK_dim/P_dom"/>
</dbReference>
<evidence type="ECO:0000256" key="5">
    <source>
        <dbReference type="ARBA" id="ARBA00022679"/>
    </source>
</evidence>
<sequence length="454" mass="50911">MSIRTRLALQFTLLVALLMAMGLSVIYYLEKESTQHLFEQRLLERARITGALFLEADEQSRAATEKVQRRFMQELPEEHVGIFDAQGNARFLEQPSSFPNDLLQQLLRKRQVSVIQNDRQTVGLFYHDNQGDFRILASAVNVNGLERLAYLRLVMSGVLVVSLAMSFVLGRIFAQSALEPVRHIVQHARNIGASDLHLRVPVGQGRDELTELAETFNLMIQRLEAAFRQQQSFISNASHELRTPLTAMIGQMDIILNRPRPTEMYQEALHSSLIEAQKLKDIVNRLLQLAQLDANETTLPVGGSLRLDEVLYEACEEISVVQLDCKVSIQVQQLPEDAERLTIPGDRNLFRLALTNLISNACKFSNNYPVVCTLAYEANQVSLCVIDHGIGIAPEDLAHVRQTFFRATNARSFGGFGVGLALAEKIITLHGGYLEIESELHKGTTMRVVLPLVA</sequence>
<keyword evidence="8" id="KW-1133">Transmembrane helix</keyword>
<protein>
    <recommendedName>
        <fullName evidence="3">histidine kinase</fullName>
        <ecNumber evidence="3">2.7.13.3</ecNumber>
    </recommendedName>
</protein>